<protein>
    <submittedName>
        <fullName evidence="2">Alpha/beta hydrolase</fullName>
    </submittedName>
</protein>
<keyword evidence="2" id="KW-0378">Hydrolase</keyword>
<dbReference type="Pfam" id="PF12697">
    <property type="entry name" value="Abhydrolase_6"/>
    <property type="match status" value="1"/>
</dbReference>
<dbReference type="InterPro" id="IPR000073">
    <property type="entry name" value="AB_hydrolase_1"/>
</dbReference>
<reference evidence="3" key="1">
    <citation type="submission" date="2018-12" db="EMBL/GenBank/DDBJ databases">
        <title>Tengunoibacter tsumagoiensis gen. nov., sp. nov., Dictyobacter kobayashii sp. nov., D. alpinus sp. nov., and D. joshuensis sp. nov. and description of Dictyobacteraceae fam. nov. within the order Ktedonobacterales isolated from Tengu-no-mugimeshi.</title>
        <authorList>
            <person name="Wang C.M."/>
            <person name="Zheng Y."/>
            <person name="Sakai Y."/>
            <person name="Toyoda A."/>
            <person name="Minakuchi Y."/>
            <person name="Abe K."/>
            <person name="Yokota A."/>
            <person name="Yabe S."/>
        </authorList>
    </citation>
    <scope>NUCLEOTIDE SEQUENCE [LARGE SCALE GENOMIC DNA]</scope>
    <source>
        <strain evidence="3">Uno16</strain>
    </source>
</reference>
<comment type="caution">
    <text evidence="2">The sequence shown here is derived from an EMBL/GenBank/DDBJ whole genome shotgun (WGS) entry which is preliminary data.</text>
</comment>
<proteinExistence type="predicted"/>
<accession>A0A402BIZ7</accession>
<dbReference type="PANTHER" id="PTHR43194">
    <property type="entry name" value="HYDROLASE ALPHA/BETA FOLD FAMILY"/>
    <property type="match status" value="1"/>
</dbReference>
<dbReference type="InterPro" id="IPR050228">
    <property type="entry name" value="Carboxylesterase_BioH"/>
</dbReference>
<sequence length="267" mass="29355">MSNLPPLTTRRETFADDLTLRVDEGGSGRPVLLLHGGGGPQTMLELSKVLSKRMHVLLPTHPGFAGEPRPEWFDSIDDLALAYLDLLKRLDLHDVLVIGSSMGGWITSAMALHDTERRLSGLVLVDAGGIQVEGYPIPDVSTLTPDELAALSYHNPAAFRIDPATITPEQAQARAANVRALYVYDQGQGMGDPRLRRRLKHVSVPVLVVWGASDRVIRPEYGQVYAQSFPNARFELIPEAGHLPQFEQPQRLLNLVLEFADSIRATA</sequence>
<dbReference type="Gene3D" id="3.40.50.1820">
    <property type="entry name" value="alpha/beta hydrolase"/>
    <property type="match status" value="1"/>
</dbReference>
<dbReference type="Proteomes" id="UP000287171">
    <property type="component" value="Unassembled WGS sequence"/>
</dbReference>
<dbReference type="PRINTS" id="PR00111">
    <property type="entry name" value="ABHYDROLASE"/>
</dbReference>
<evidence type="ECO:0000313" key="2">
    <source>
        <dbReference type="EMBL" id="GCE31368.1"/>
    </source>
</evidence>
<organism evidence="2 3">
    <name type="scientific">Dictyobacter alpinus</name>
    <dbReference type="NCBI Taxonomy" id="2014873"/>
    <lineage>
        <taxon>Bacteria</taxon>
        <taxon>Bacillati</taxon>
        <taxon>Chloroflexota</taxon>
        <taxon>Ktedonobacteria</taxon>
        <taxon>Ktedonobacterales</taxon>
        <taxon>Dictyobacteraceae</taxon>
        <taxon>Dictyobacter</taxon>
    </lineage>
</organism>
<gene>
    <name evidence="2" type="ORF">KDA_68520</name>
</gene>
<dbReference type="EMBL" id="BIFT01000002">
    <property type="protein sequence ID" value="GCE31368.1"/>
    <property type="molecule type" value="Genomic_DNA"/>
</dbReference>
<keyword evidence="3" id="KW-1185">Reference proteome</keyword>
<feature type="domain" description="AB hydrolase-1" evidence="1">
    <location>
        <begin position="31"/>
        <end position="253"/>
    </location>
</feature>
<evidence type="ECO:0000259" key="1">
    <source>
        <dbReference type="Pfam" id="PF12697"/>
    </source>
</evidence>
<dbReference type="InterPro" id="IPR029058">
    <property type="entry name" value="AB_hydrolase_fold"/>
</dbReference>
<name>A0A402BIZ7_9CHLR</name>
<dbReference type="SUPFAM" id="SSF53474">
    <property type="entry name" value="alpha/beta-Hydrolases"/>
    <property type="match status" value="1"/>
</dbReference>
<dbReference type="PANTHER" id="PTHR43194:SF2">
    <property type="entry name" value="PEROXISOMAL MEMBRANE PROTEIN LPX1"/>
    <property type="match status" value="1"/>
</dbReference>
<dbReference type="AlphaFoldDB" id="A0A402BIZ7"/>
<dbReference type="RefSeq" id="WP_126631344.1">
    <property type="nucleotide sequence ID" value="NZ_BIFT01000002.1"/>
</dbReference>
<dbReference type="OrthoDB" id="9773293at2"/>
<dbReference type="GO" id="GO:0016787">
    <property type="term" value="F:hydrolase activity"/>
    <property type="evidence" value="ECO:0007669"/>
    <property type="project" value="UniProtKB-KW"/>
</dbReference>
<evidence type="ECO:0000313" key="3">
    <source>
        <dbReference type="Proteomes" id="UP000287171"/>
    </source>
</evidence>